<dbReference type="AlphaFoldDB" id="A0A9W9U657"/>
<evidence type="ECO:0000259" key="1">
    <source>
        <dbReference type="PROSITE" id="PS50181"/>
    </source>
</evidence>
<accession>A0A9W9U657</accession>
<dbReference type="SUPFAM" id="SSF81383">
    <property type="entry name" value="F-box domain"/>
    <property type="match status" value="1"/>
</dbReference>
<evidence type="ECO:0000313" key="2">
    <source>
        <dbReference type="EMBL" id="KAJ5318626.1"/>
    </source>
</evidence>
<dbReference type="PROSITE" id="PS50181">
    <property type="entry name" value="FBOX"/>
    <property type="match status" value="1"/>
</dbReference>
<organism evidence="2 3">
    <name type="scientific">Penicillium atrosanguineum</name>
    <dbReference type="NCBI Taxonomy" id="1132637"/>
    <lineage>
        <taxon>Eukaryota</taxon>
        <taxon>Fungi</taxon>
        <taxon>Dikarya</taxon>
        <taxon>Ascomycota</taxon>
        <taxon>Pezizomycotina</taxon>
        <taxon>Eurotiomycetes</taxon>
        <taxon>Eurotiomycetidae</taxon>
        <taxon>Eurotiales</taxon>
        <taxon>Aspergillaceae</taxon>
        <taxon>Penicillium</taxon>
    </lineage>
</organism>
<feature type="domain" description="F-box" evidence="1">
    <location>
        <begin position="1"/>
        <end position="48"/>
    </location>
</feature>
<proteinExistence type="predicted"/>
<reference evidence="2" key="1">
    <citation type="submission" date="2022-12" db="EMBL/GenBank/DDBJ databases">
        <authorList>
            <person name="Petersen C."/>
        </authorList>
    </citation>
    <scope>NUCLEOTIDE SEQUENCE</scope>
    <source>
        <strain evidence="2">IBT 21472</strain>
    </source>
</reference>
<protein>
    <recommendedName>
        <fullName evidence="1">F-box domain-containing protein</fullName>
    </recommendedName>
</protein>
<sequence length="400" mass="46094">MSILLRLPNELLLLICQKLESIDAYELLARTCKSLRSAIYDDLNVRRLIYKSIILTAPHHKYDIEICHIEGIQSCKTLAKPILHDETANALTCGGFHASLDESPNSQSLGEDDFMVRLIWNRWHQMKELYTMYLDPGISEAYQDCPMILAPSCVQETVSLSRDLAGRKRTIHNPGTGDWKQAHQEYYHRFYLALTTHWRGLALYDIAQSLMLVVRGSEHSACYDTARAIFCQEINQTLDDLVDIVDVVEFVWGFLGYTILGCPENKQFPLLTERFLNLTINIAYLQPPDFLELFQQYGRMSDRERQVYVEDASSRAIGRKDRGFGYHSKIEVGVIECLASYSTLDDSSLDQRLKNERKEKCTKKWVGFRATWSLKVKGRVLQEEVSFEGSCLYDEIMKDE</sequence>
<dbReference type="InterPro" id="IPR036047">
    <property type="entry name" value="F-box-like_dom_sf"/>
</dbReference>
<keyword evidence="3" id="KW-1185">Reference proteome</keyword>
<comment type="caution">
    <text evidence="2">The sequence shown here is derived from an EMBL/GenBank/DDBJ whole genome shotgun (WGS) entry which is preliminary data.</text>
</comment>
<dbReference type="InterPro" id="IPR001810">
    <property type="entry name" value="F-box_dom"/>
</dbReference>
<evidence type="ECO:0000313" key="3">
    <source>
        <dbReference type="Proteomes" id="UP001147746"/>
    </source>
</evidence>
<dbReference type="Pfam" id="PF12937">
    <property type="entry name" value="F-box-like"/>
    <property type="match status" value="1"/>
</dbReference>
<dbReference type="Proteomes" id="UP001147746">
    <property type="component" value="Unassembled WGS sequence"/>
</dbReference>
<gene>
    <name evidence="2" type="ORF">N7476_005046</name>
</gene>
<reference evidence="2" key="2">
    <citation type="journal article" date="2023" name="IMA Fungus">
        <title>Comparative genomic study of the Penicillium genus elucidates a diverse pangenome and 15 lateral gene transfer events.</title>
        <authorList>
            <person name="Petersen C."/>
            <person name="Sorensen T."/>
            <person name="Nielsen M.R."/>
            <person name="Sondergaard T.E."/>
            <person name="Sorensen J.L."/>
            <person name="Fitzpatrick D.A."/>
            <person name="Frisvad J.C."/>
            <person name="Nielsen K.L."/>
        </authorList>
    </citation>
    <scope>NUCLEOTIDE SEQUENCE</scope>
    <source>
        <strain evidence="2">IBT 21472</strain>
    </source>
</reference>
<dbReference type="EMBL" id="JAPZBO010000004">
    <property type="protein sequence ID" value="KAJ5318626.1"/>
    <property type="molecule type" value="Genomic_DNA"/>
</dbReference>
<name>A0A9W9U657_9EURO</name>